<keyword evidence="13" id="KW-1185">Reference proteome</keyword>
<dbReference type="AlphaFoldDB" id="A0A433T7G9"/>
<dbReference type="Gene3D" id="3.40.47.10">
    <property type="match status" value="1"/>
</dbReference>
<dbReference type="PROSITE" id="PS00606">
    <property type="entry name" value="KS3_1"/>
    <property type="match status" value="1"/>
</dbReference>
<keyword evidence="3 8" id="KW-0808">Transferase</keyword>
<dbReference type="InterPro" id="IPR014030">
    <property type="entry name" value="Ketoacyl_synth_N"/>
</dbReference>
<dbReference type="SMART" id="SM00825">
    <property type="entry name" value="PKS_KS"/>
    <property type="match status" value="1"/>
</dbReference>
<dbReference type="GO" id="GO:0006633">
    <property type="term" value="P:fatty acid biosynthetic process"/>
    <property type="evidence" value="ECO:0007669"/>
    <property type="project" value="UniProtKB-KW"/>
</dbReference>
<proteinExistence type="inferred from homology"/>
<sequence>MALQHRCRVVVTGVGVISCLGVGTQLVWDKLLQGKSGITSIKHKDFDQIPSKVAGIVPRGDVVGQFNRGLIPKVSDKAVTQMTEFCLVAAEEALSMSGWKPSDEASRIETGVCIGTGMVPLEEIASAGEQLRQNKYRRISPWFIPRILVNMAAGHVSLVYGFKGPCHAVSTACTTGLHAIGDAARFIRNGDSKVMVAGGCESSVTPLGMAGFARMRALSTNFNTEPEQSSRPFDKDRDGFVMAEGAGLLVLEELEHARQRGAPILAEVLGYGLSCDASHVTAPSEDGNGARRCMEAALRDARISLDQVGHVNCHATSTPLGDAAESKAIWDLFGERGATDVLVTSTKGATGHLLGAAGSIEAVFAVMACQSGQVPPTANLVNPDTGFDLNYVYNSSKTWHSANFPRTALTNSFGFGGTNGTICFSEYIYD</sequence>
<dbReference type="Proteomes" id="UP000271974">
    <property type="component" value="Unassembled WGS sequence"/>
</dbReference>
<feature type="active site" description="For beta-ketoacyl synthase activity" evidence="9">
    <location>
        <position position="173"/>
    </location>
</feature>
<evidence type="ECO:0000256" key="10">
    <source>
        <dbReference type="RuleBase" id="RU003694"/>
    </source>
</evidence>
<dbReference type="PIRSF" id="PIRSF000447">
    <property type="entry name" value="KAS_II"/>
    <property type="match status" value="1"/>
</dbReference>
<dbReference type="InterPro" id="IPR017568">
    <property type="entry name" value="3-oxoacyl-ACP_synth-2"/>
</dbReference>
<dbReference type="GO" id="GO:0005739">
    <property type="term" value="C:mitochondrion"/>
    <property type="evidence" value="ECO:0007669"/>
    <property type="project" value="TreeGrafter"/>
</dbReference>
<name>A0A433T7G9_ELYCH</name>
<evidence type="ECO:0000256" key="2">
    <source>
        <dbReference type="ARBA" id="ARBA00022516"/>
    </source>
</evidence>
<evidence type="ECO:0000256" key="7">
    <source>
        <dbReference type="ARBA" id="ARBA00023315"/>
    </source>
</evidence>
<dbReference type="NCBIfam" id="NF005589">
    <property type="entry name" value="PRK07314.1"/>
    <property type="match status" value="1"/>
</dbReference>
<evidence type="ECO:0000259" key="11">
    <source>
        <dbReference type="PROSITE" id="PS52004"/>
    </source>
</evidence>
<keyword evidence="6 8" id="KW-0275">Fatty acid biosynthesis</keyword>
<comment type="caution">
    <text evidence="12">The sequence shown here is derived from an EMBL/GenBank/DDBJ whole genome shotgun (WGS) entry which is preliminary data.</text>
</comment>
<dbReference type="Pfam" id="PF00109">
    <property type="entry name" value="ketoacyl-synt"/>
    <property type="match status" value="1"/>
</dbReference>
<evidence type="ECO:0000313" key="13">
    <source>
        <dbReference type="Proteomes" id="UP000271974"/>
    </source>
</evidence>
<dbReference type="SUPFAM" id="SSF53901">
    <property type="entry name" value="Thiolase-like"/>
    <property type="match status" value="2"/>
</dbReference>
<dbReference type="OrthoDB" id="5334845at2759"/>
<accession>A0A433T7G9</accession>
<evidence type="ECO:0000256" key="1">
    <source>
        <dbReference type="ARBA" id="ARBA00008467"/>
    </source>
</evidence>
<protein>
    <recommendedName>
        <fullName evidence="8">3-oxoacyl-[acyl-carrier-protein] synthase</fullName>
    </recommendedName>
</protein>
<dbReference type="EMBL" id="RQTK01000573">
    <property type="protein sequence ID" value="RUS77541.1"/>
    <property type="molecule type" value="Genomic_DNA"/>
</dbReference>
<feature type="domain" description="Ketosynthase family 3 (KS3)" evidence="11">
    <location>
        <begin position="6"/>
        <end position="426"/>
    </location>
</feature>
<evidence type="ECO:0000256" key="6">
    <source>
        <dbReference type="ARBA" id="ARBA00023160"/>
    </source>
</evidence>
<evidence type="ECO:0000256" key="9">
    <source>
        <dbReference type="PIRSR" id="PIRSR000447-1"/>
    </source>
</evidence>
<evidence type="ECO:0000256" key="4">
    <source>
        <dbReference type="ARBA" id="ARBA00022832"/>
    </source>
</evidence>
<dbReference type="InterPro" id="IPR020841">
    <property type="entry name" value="PKS_Beta-ketoAc_synthase_dom"/>
</dbReference>
<dbReference type="CDD" id="cd00834">
    <property type="entry name" value="KAS_I_II"/>
    <property type="match status" value="1"/>
</dbReference>
<dbReference type="PANTHER" id="PTHR11712:SF336">
    <property type="entry name" value="3-OXOACYL-[ACYL-CARRIER-PROTEIN] SYNTHASE, MITOCHONDRIAL"/>
    <property type="match status" value="1"/>
</dbReference>
<dbReference type="PROSITE" id="PS52004">
    <property type="entry name" value="KS3_2"/>
    <property type="match status" value="1"/>
</dbReference>
<dbReference type="PANTHER" id="PTHR11712">
    <property type="entry name" value="POLYKETIDE SYNTHASE-RELATED"/>
    <property type="match status" value="1"/>
</dbReference>
<dbReference type="FunFam" id="3.40.47.10:FF:000009">
    <property type="entry name" value="3-oxoacyl-[acyl-carrier-protein] synthase 2"/>
    <property type="match status" value="1"/>
</dbReference>
<reference evidence="12 13" key="1">
    <citation type="submission" date="2019-01" db="EMBL/GenBank/DDBJ databases">
        <title>A draft genome assembly of the solar-powered sea slug Elysia chlorotica.</title>
        <authorList>
            <person name="Cai H."/>
            <person name="Li Q."/>
            <person name="Fang X."/>
            <person name="Li J."/>
            <person name="Curtis N.E."/>
            <person name="Altenburger A."/>
            <person name="Shibata T."/>
            <person name="Feng M."/>
            <person name="Maeda T."/>
            <person name="Schwartz J.A."/>
            <person name="Shigenobu S."/>
            <person name="Lundholm N."/>
            <person name="Nishiyama T."/>
            <person name="Yang H."/>
            <person name="Hasebe M."/>
            <person name="Li S."/>
            <person name="Pierce S.K."/>
            <person name="Wang J."/>
        </authorList>
    </citation>
    <scope>NUCLEOTIDE SEQUENCE [LARGE SCALE GENOMIC DNA]</scope>
    <source>
        <strain evidence="12">EC2010</strain>
        <tissue evidence="12">Whole organism of an adult</tissue>
    </source>
</reference>
<gene>
    <name evidence="12" type="ORF">EGW08_014695</name>
</gene>
<dbReference type="PROSITE" id="PS51257">
    <property type="entry name" value="PROKAR_LIPOPROTEIN"/>
    <property type="match status" value="1"/>
</dbReference>
<keyword evidence="5" id="KW-0443">Lipid metabolism</keyword>
<comment type="similarity">
    <text evidence="1 8 10">Belongs to the thiolase-like superfamily. Beta-ketoacyl-ACP synthases family.</text>
</comment>
<evidence type="ECO:0000256" key="8">
    <source>
        <dbReference type="PIRNR" id="PIRNR000447"/>
    </source>
</evidence>
<evidence type="ECO:0000313" key="12">
    <source>
        <dbReference type="EMBL" id="RUS77541.1"/>
    </source>
</evidence>
<dbReference type="GO" id="GO:0004315">
    <property type="term" value="F:3-oxoacyl-[acyl-carrier-protein] synthase activity"/>
    <property type="evidence" value="ECO:0007669"/>
    <property type="project" value="InterPro"/>
</dbReference>
<keyword evidence="2 8" id="KW-0444">Lipid biosynthesis</keyword>
<dbReference type="Pfam" id="PF02801">
    <property type="entry name" value="Ketoacyl-synt_C"/>
    <property type="match status" value="1"/>
</dbReference>
<evidence type="ECO:0000256" key="5">
    <source>
        <dbReference type="ARBA" id="ARBA00023098"/>
    </source>
</evidence>
<dbReference type="InterPro" id="IPR018201">
    <property type="entry name" value="Ketoacyl_synth_AS"/>
</dbReference>
<dbReference type="NCBIfam" id="TIGR03150">
    <property type="entry name" value="fabF"/>
    <property type="match status" value="1"/>
</dbReference>
<evidence type="ECO:0000256" key="3">
    <source>
        <dbReference type="ARBA" id="ARBA00022679"/>
    </source>
</evidence>
<keyword evidence="4" id="KW-0276">Fatty acid metabolism</keyword>
<dbReference type="InterPro" id="IPR000794">
    <property type="entry name" value="Beta-ketoacyl_synthase"/>
</dbReference>
<keyword evidence="7" id="KW-0012">Acyltransferase</keyword>
<organism evidence="12 13">
    <name type="scientific">Elysia chlorotica</name>
    <name type="common">Eastern emerald elysia</name>
    <name type="synonym">Sea slug</name>
    <dbReference type="NCBI Taxonomy" id="188477"/>
    <lineage>
        <taxon>Eukaryota</taxon>
        <taxon>Metazoa</taxon>
        <taxon>Spiralia</taxon>
        <taxon>Lophotrochozoa</taxon>
        <taxon>Mollusca</taxon>
        <taxon>Gastropoda</taxon>
        <taxon>Heterobranchia</taxon>
        <taxon>Euthyneura</taxon>
        <taxon>Panpulmonata</taxon>
        <taxon>Sacoglossa</taxon>
        <taxon>Placobranchoidea</taxon>
        <taxon>Plakobranchidae</taxon>
        <taxon>Elysia</taxon>
    </lineage>
</organism>
<dbReference type="STRING" id="188477.A0A433T7G9"/>
<dbReference type="InterPro" id="IPR014031">
    <property type="entry name" value="Ketoacyl_synth_C"/>
</dbReference>
<dbReference type="InterPro" id="IPR016039">
    <property type="entry name" value="Thiolase-like"/>
</dbReference>